<accession>A0A9Q0I526</accession>
<keyword evidence="2" id="KW-1185">Reference proteome</keyword>
<reference evidence="1" key="1">
    <citation type="submission" date="2022-07" db="EMBL/GenBank/DDBJ databases">
        <title>Chromosome-level genome of Muraenolepis orangiensis.</title>
        <authorList>
            <person name="Kim J."/>
        </authorList>
    </citation>
    <scope>NUCLEOTIDE SEQUENCE</scope>
    <source>
        <strain evidence="1">KU_S4_2022</strain>
        <tissue evidence="1">Muscle</tissue>
    </source>
</reference>
<organism evidence="1 2">
    <name type="scientific">Muraenolepis orangiensis</name>
    <name type="common">Patagonian moray cod</name>
    <dbReference type="NCBI Taxonomy" id="630683"/>
    <lineage>
        <taxon>Eukaryota</taxon>
        <taxon>Metazoa</taxon>
        <taxon>Chordata</taxon>
        <taxon>Craniata</taxon>
        <taxon>Vertebrata</taxon>
        <taxon>Euteleostomi</taxon>
        <taxon>Actinopterygii</taxon>
        <taxon>Neopterygii</taxon>
        <taxon>Teleostei</taxon>
        <taxon>Neoteleostei</taxon>
        <taxon>Acanthomorphata</taxon>
        <taxon>Zeiogadaria</taxon>
        <taxon>Gadariae</taxon>
        <taxon>Gadiformes</taxon>
        <taxon>Muraenolepidoidei</taxon>
        <taxon>Muraenolepididae</taxon>
        <taxon>Muraenolepis</taxon>
    </lineage>
</organism>
<gene>
    <name evidence="1" type="ORF">NHX12_012624</name>
</gene>
<evidence type="ECO:0000313" key="2">
    <source>
        <dbReference type="Proteomes" id="UP001148018"/>
    </source>
</evidence>
<dbReference type="AlphaFoldDB" id="A0A9Q0I526"/>
<sequence length="142" mass="15253">MAARVAAWRRVSRHGGMAARVAAPKRGRNMNVSPRGVAFPSPLNTVTAAESYGSPMGVLCAPGTNAHCNLSHERQKPDVVRRTTTLSTLDGFHFGALPRLKCLPLLFKLGPRLFPRTAEAAGAVVLPCERVRPCSPQTARVD</sequence>
<protein>
    <submittedName>
        <fullName evidence="1">Uncharacterized protein</fullName>
    </submittedName>
</protein>
<proteinExistence type="predicted"/>
<evidence type="ECO:0000313" key="1">
    <source>
        <dbReference type="EMBL" id="KAJ3586224.1"/>
    </source>
</evidence>
<dbReference type="EMBL" id="JANIIK010000117">
    <property type="protein sequence ID" value="KAJ3586224.1"/>
    <property type="molecule type" value="Genomic_DNA"/>
</dbReference>
<name>A0A9Q0I526_9TELE</name>
<comment type="caution">
    <text evidence="1">The sequence shown here is derived from an EMBL/GenBank/DDBJ whole genome shotgun (WGS) entry which is preliminary data.</text>
</comment>
<dbReference type="Proteomes" id="UP001148018">
    <property type="component" value="Unassembled WGS sequence"/>
</dbReference>